<gene>
    <name evidence="6" type="ORF">CGZ90_08170</name>
</gene>
<keyword evidence="7" id="KW-1185">Reference proteome</keyword>
<accession>A0A235F9B5</accession>
<name>A0A235F9B5_9BACL</name>
<dbReference type="PANTHER" id="PTHR37813:SF1">
    <property type="entry name" value="FELS-2 PROPHAGE PROTEIN"/>
    <property type="match status" value="1"/>
</dbReference>
<proteinExistence type="predicted"/>
<dbReference type="AlphaFoldDB" id="A0A235F9B5"/>
<keyword evidence="4" id="KW-1133">Transmembrane helix</keyword>
<evidence type="ECO:0000313" key="7">
    <source>
        <dbReference type="Proteomes" id="UP000215059"/>
    </source>
</evidence>
<evidence type="ECO:0000256" key="3">
    <source>
        <dbReference type="SAM" id="MobiDB-lite"/>
    </source>
</evidence>
<evidence type="ECO:0000259" key="5">
    <source>
        <dbReference type="Pfam" id="PF10145"/>
    </source>
</evidence>
<dbReference type="Proteomes" id="UP000215059">
    <property type="component" value="Unassembled WGS sequence"/>
</dbReference>
<dbReference type="EMBL" id="NOII01000002">
    <property type="protein sequence ID" value="OYD57868.1"/>
    <property type="molecule type" value="Genomic_DNA"/>
</dbReference>
<dbReference type="InterPro" id="IPR010090">
    <property type="entry name" value="Phage_tape_meas"/>
</dbReference>
<reference evidence="6 7" key="1">
    <citation type="submission" date="2017-07" db="EMBL/GenBank/DDBJ databases">
        <title>Fictibacillus sp. nov. GDSW-R2A3 Genome sequencing and assembly.</title>
        <authorList>
            <person name="Mayilraj S."/>
        </authorList>
    </citation>
    <scope>NUCLEOTIDE SEQUENCE [LARGE SCALE GENOMIC DNA]</scope>
    <source>
        <strain evidence="6 7">GDSW-R2A3</strain>
    </source>
</reference>
<keyword evidence="4" id="KW-0812">Transmembrane</keyword>
<dbReference type="Pfam" id="PF10145">
    <property type="entry name" value="PhageMin_Tail"/>
    <property type="match status" value="1"/>
</dbReference>
<feature type="coiled-coil region" evidence="2">
    <location>
        <begin position="41"/>
        <end position="124"/>
    </location>
</feature>
<feature type="domain" description="Phage tail tape measure protein" evidence="5">
    <location>
        <begin position="201"/>
        <end position="399"/>
    </location>
</feature>
<dbReference type="RefSeq" id="WP_094251901.1">
    <property type="nucleotide sequence ID" value="NZ_JBHLXL010000001.1"/>
</dbReference>
<dbReference type="OrthoDB" id="28713at2"/>
<feature type="transmembrane region" description="Helical" evidence="4">
    <location>
        <begin position="529"/>
        <end position="548"/>
    </location>
</feature>
<dbReference type="Gene3D" id="1.10.287.1490">
    <property type="match status" value="1"/>
</dbReference>
<evidence type="ECO:0000256" key="1">
    <source>
        <dbReference type="ARBA" id="ARBA00022612"/>
    </source>
</evidence>
<feature type="transmembrane region" description="Helical" evidence="4">
    <location>
        <begin position="498"/>
        <end position="523"/>
    </location>
</feature>
<feature type="compositionally biased region" description="Basic and acidic residues" evidence="3">
    <location>
        <begin position="910"/>
        <end position="921"/>
    </location>
</feature>
<dbReference type="NCBIfam" id="TIGR01760">
    <property type="entry name" value="tape_meas_TP901"/>
    <property type="match status" value="1"/>
</dbReference>
<evidence type="ECO:0000256" key="4">
    <source>
        <dbReference type="SAM" id="Phobius"/>
    </source>
</evidence>
<protein>
    <submittedName>
        <fullName evidence="6">Phage tail tape measure protein</fullName>
    </submittedName>
</protein>
<organism evidence="6 7">
    <name type="scientific">Fictibacillus aquaticus</name>
    <dbReference type="NCBI Taxonomy" id="2021314"/>
    <lineage>
        <taxon>Bacteria</taxon>
        <taxon>Bacillati</taxon>
        <taxon>Bacillota</taxon>
        <taxon>Bacilli</taxon>
        <taxon>Bacillales</taxon>
        <taxon>Fictibacillaceae</taxon>
        <taxon>Fictibacillus</taxon>
    </lineage>
</organism>
<evidence type="ECO:0000313" key="6">
    <source>
        <dbReference type="EMBL" id="OYD57868.1"/>
    </source>
</evidence>
<sequence length="1196" mass="129089">MAKEVKVRLYSNSTEFRNEMSAVSRQMQIVKSEFAANKTSVENWGDELKQAQTKADFLNKQIELQKKKVEQLTKAHKDSVDTMGAESKEAEKYTKSLNYANAELNKMQNELNQTTGKMDRMRAETEKQISSVDRFGSKMNAVGERMAGLGATVGITLGAGVAAGTLAMKNAVEVGMEFGRQVSRVGAISEATADQMKQLKDQALELGAATSKSASEIAVGQENLAASGFKVNEIISAMPGVISAAEASGEDMAMVSEIMASAIKGFGLEADKSTHVADVFAMAANRSNASIMDMGYSFKYAAPIAKLLGYSVEDLAAVTGILRDRGMAAEQVGTSMRMGLTRLVSPTKAGEKVLEKYNIQLKDSKGNMLPLVDVIAELQDETKDLTQEQKLSAFQTLFGTEAMTGFINLVEAGPEELEKLTESLEDSTGASKKTADVMKDNLAGAVEEMNGAIETAKIKFTEALTPAIRGAVDIAKSLIEKWNDLDEGTQDTIASTGALALAMAGVVTGIAVLTGAVGAFMAFTGPVGLAVVGVTALIAGLTLAVYGSEKAHENLRKKQEEARETALLYGEGVSESTQKAAGSYVTLREKAEKQLFELNQSTGKAAEEMSKKVIETYSKMTEEVITELESFKKEIAVVLEQTFADTGEKFVDQQKDIQDQALKSVDEEIATVKKSLDGMKALREKYKGDLSKMSSEDQKTFSEYANTFAQMTSTFAKNQKEAMAIQASVASQTNKLSYAQAKEYNNRMKEIYEAGQKAAKKDYEHRKDIISKMDIDEKSRQALMAKNTADYNEALAKNSESYRSNMDALFNQMSKDGKLLDIETGKQFKRHQKMDHENKIMVYESEAEYQKRWAASQMKFLEGLGKSKEEAMKKTQQALEEFYKGMGLTEIEAKAEAAKVVNGVKDELKKGGPEAAEAGKDKGKKHSEGLNSTEPVNKAVAAALGLTVEKTLGQTTDGGGGNKAGAQFARDLEAKKDEAFKSGSTIANYGMNGLKSVDTSGAGSGFVSGFINSLWAGSKSGSLFNAAWAIGKSALSALKKSINSNSPSKKTEEEGNNYTDGFALGIRKKTVLAAKTATQMAKETHGAFQAEMNRNAFVIGAAAQSLSSSRSELLVRNEVESPGMNKRLDQLLIALNLLLTQNHSKQQRSSSLESGGVIEVPVHLDSYQIAKAIAPLMDIIQSNQLGADLRVKGLKR</sequence>
<comment type="caution">
    <text evidence="6">The sequence shown here is derived from an EMBL/GenBank/DDBJ whole genome shotgun (WGS) entry which is preliminary data.</text>
</comment>
<evidence type="ECO:0000256" key="2">
    <source>
        <dbReference type="SAM" id="Coils"/>
    </source>
</evidence>
<keyword evidence="1" id="KW-1188">Viral release from host cell</keyword>
<keyword evidence="2" id="KW-0175">Coiled coil</keyword>
<dbReference type="PANTHER" id="PTHR37813">
    <property type="entry name" value="FELS-2 PROPHAGE PROTEIN"/>
    <property type="match status" value="1"/>
</dbReference>
<feature type="region of interest" description="Disordered" evidence="3">
    <location>
        <begin position="910"/>
        <end position="931"/>
    </location>
</feature>
<keyword evidence="4" id="KW-0472">Membrane</keyword>